<proteinExistence type="predicted"/>
<dbReference type="PANTHER" id="PTHR46585">
    <property type="entry name" value="INTEGRASE CORE DOMAIN CONTAINING PROTEIN"/>
    <property type="match status" value="1"/>
</dbReference>
<evidence type="ECO:0000313" key="3">
    <source>
        <dbReference type="WBParaSite" id="Csp11.Scaffold629.g15786.t1"/>
    </source>
</evidence>
<dbReference type="Proteomes" id="UP000095282">
    <property type="component" value="Unplaced"/>
</dbReference>
<dbReference type="SUPFAM" id="SSF54160">
    <property type="entry name" value="Chromo domain-like"/>
    <property type="match status" value="1"/>
</dbReference>
<accession>A0A1I7U809</accession>
<dbReference type="PROSITE" id="PS50013">
    <property type="entry name" value="CHROMO_2"/>
    <property type="match status" value="1"/>
</dbReference>
<dbReference type="Gene3D" id="2.40.50.40">
    <property type="match status" value="1"/>
</dbReference>
<dbReference type="InterPro" id="IPR016197">
    <property type="entry name" value="Chromo-like_dom_sf"/>
</dbReference>
<evidence type="ECO:0000313" key="2">
    <source>
        <dbReference type="Proteomes" id="UP000095282"/>
    </source>
</evidence>
<dbReference type="eggNOG" id="KOG0017">
    <property type="taxonomic scope" value="Eukaryota"/>
</dbReference>
<dbReference type="AlphaFoldDB" id="A0A1I7U809"/>
<protein>
    <submittedName>
        <fullName evidence="3">Chromo domain-containing protein</fullName>
    </submittedName>
</protein>
<organism evidence="2 3">
    <name type="scientific">Caenorhabditis tropicalis</name>
    <dbReference type="NCBI Taxonomy" id="1561998"/>
    <lineage>
        <taxon>Eukaryota</taxon>
        <taxon>Metazoa</taxon>
        <taxon>Ecdysozoa</taxon>
        <taxon>Nematoda</taxon>
        <taxon>Chromadorea</taxon>
        <taxon>Rhabditida</taxon>
        <taxon>Rhabditina</taxon>
        <taxon>Rhabditomorpha</taxon>
        <taxon>Rhabditoidea</taxon>
        <taxon>Rhabditidae</taxon>
        <taxon>Peloderinae</taxon>
        <taxon>Caenorhabditis</taxon>
    </lineage>
</organism>
<keyword evidence="2" id="KW-1185">Reference proteome</keyword>
<sequence>MPKFKVGETVRILLENSPFAKGTRAKWTEEIFVVNKILKYDIPVYILNDMKDREVDGIWYEEEMILYKKPDNVFKIDKIIRKRTKNGKREVFVSFKGYDSSFNCWIPQSDLL</sequence>
<reference evidence="3" key="1">
    <citation type="submission" date="2016-11" db="UniProtKB">
        <authorList>
            <consortium name="WormBaseParasite"/>
        </authorList>
    </citation>
    <scope>IDENTIFICATION</scope>
</reference>
<evidence type="ECO:0000259" key="1">
    <source>
        <dbReference type="PROSITE" id="PS50013"/>
    </source>
</evidence>
<dbReference type="CDD" id="cd00024">
    <property type="entry name" value="CD_CSD"/>
    <property type="match status" value="1"/>
</dbReference>
<name>A0A1I7U809_9PELO</name>
<dbReference type="PANTHER" id="PTHR46585:SF1">
    <property type="entry name" value="CHROMO DOMAIN-CONTAINING PROTEIN"/>
    <property type="match status" value="1"/>
</dbReference>
<dbReference type="WBParaSite" id="Csp11.Scaffold629.g15786.t1">
    <property type="protein sequence ID" value="Csp11.Scaffold629.g15786.t1"/>
    <property type="gene ID" value="Csp11.Scaffold629.g15786"/>
</dbReference>
<dbReference type="InterPro" id="IPR000953">
    <property type="entry name" value="Chromo/chromo_shadow_dom"/>
</dbReference>
<dbReference type="STRING" id="1561998.A0A1I7U809"/>
<feature type="domain" description="Chromo" evidence="1">
    <location>
        <begin position="74"/>
        <end position="112"/>
    </location>
</feature>